<dbReference type="CDD" id="cd00085">
    <property type="entry name" value="HNHc"/>
    <property type="match status" value="1"/>
</dbReference>
<dbReference type="InterPro" id="IPR002711">
    <property type="entry name" value="HNH"/>
</dbReference>
<evidence type="ECO:0000313" key="2">
    <source>
        <dbReference type="EMBL" id="KFI88928.1"/>
    </source>
</evidence>
<dbReference type="Pfam" id="PF01844">
    <property type="entry name" value="HNH"/>
    <property type="match status" value="1"/>
</dbReference>
<evidence type="ECO:0000259" key="1">
    <source>
        <dbReference type="SMART" id="SM00507"/>
    </source>
</evidence>
<gene>
    <name evidence="2" type="ORF">BSAE_0259</name>
</gene>
<dbReference type="GO" id="GO:0008270">
    <property type="term" value="F:zinc ion binding"/>
    <property type="evidence" value="ECO:0007669"/>
    <property type="project" value="InterPro"/>
</dbReference>
<dbReference type="SMART" id="SM00507">
    <property type="entry name" value="HNHc"/>
    <property type="match status" value="1"/>
</dbReference>
<keyword evidence="2" id="KW-0540">Nuclease</keyword>
<dbReference type="Proteomes" id="UP000029040">
    <property type="component" value="Unassembled WGS sequence"/>
</dbReference>
<organism evidence="2 3">
    <name type="scientific">Bifidobacterium pullorum subsp. saeculare DSM 6531 = LMG 14934</name>
    <dbReference type="NCBI Taxonomy" id="1437611"/>
    <lineage>
        <taxon>Bacteria</taxon>
        <taxon>Bacillati</taxon>
        <taxon>Actinomycetota</taxon>
        <taxon>Actinomycetes</taxon>
        <taxon>Bifidobacteriales</taxon>
        <taxon>Bifidobacteriaceae</taxon>
        <taxon>Bifidobacterium</taxon>
    </lineage>
</organism>
<evidence type="ECO:0000313" key="3">
    <source>
        <dbReference type="Proteomes" id="UP000029040"/>
    </source>
</evidence>
<name>A0A087D078_9BIFI</name>
<dbReference type="RefSeq" id="WP_081885256.1">
    <property type="nucleotide sequence ID" value="NZ_JGZM01000002.1"/>
</dbReference>
<keyword evidence="2" id="KW-0255">Endonuclease</keyword>
<proteinExistence type="predicted"/>
<dbReference type="InterPro" id="IPR003615">
    <property type="entry name" value="HNH_nuc"/>
</dbReference>
<accession>A0A087D078</accession>
<comment type="caution">
    <text evidence="2">The sequence shown here is derived from an EMBL/GenBank/DDBJ whole genome shotgun (WGS) entry which is preliminary data.</text>
</comment>
<feature type="domain" description="HNH nuclease" evidence="1">
    <location>
        <begin position="11"/>
        <end position="64"/>
    </location>
</feature>
<reference evidence="2 3" key="1">
    <citation type="submission" date="2014-03" db="EMBL/GenBank/DDBJ databases">
        <title>Genomics of Bifidobacteria.</title>
        <authorList>
            <person name="Ventura M."/>
            <person name="Milani C."/>
            <person name="Lugli G.A."/>
        </authorList>
    </citation>
    <scope>NUCLEOTIDE SEQUENCE [LARGE SCALE GENOMIC DNA]</scope>
    <source>
        <strain evidence="2 3">LMG 14934</strain>
    </source>
</reference>
<dbReference type="Gene3D" id="1.10.30.50">
    <property type="match status" value="1"/>
</dbReference>
<dbReference type="GO" id="GO:0004519">
    <property type="term" value="F:endonuclease activity"/>
    <property type="evidence" value="ECO:0007669"/>
    <property type="project" value="UniProtKB-KW"/>
</dbReference>
<dbReference type="GO" id="GO:0003676">
    <property type="term" value="F:nucleic acid binding"/>
    <property type="evidence" value="ECO:0007669"/>
    <property type="project" value="InterPro"/>
</dbReference>
<sequence length="217" mass="24113">MSTRRAMIPRSVQAKVVETYGGTCWLKFPGCTGRADTLDHLMPYSKGGTDSVNNLRPACRHCNSLRADRLVQGRGIEVHVLLCAPRVRPHGGMPPTATWLDYGAMLGMMASGRGVDDDVWRIAEGMWNGAVAKALRLPSAVPLVLLPPASVAVERWREWLRLGYDLQVDSTHPAKPFRCDLELRADVSWMRSGVTDRSVSNAVRARDDDWRRCGLVF</sequence>
<protein>
    <submittedName>
        <fullName evidence="2">Putative endonuclease</fullName>
    </submittedName>
</protein>
<dbReference type="EMBL" id="JGZM01000002">
    <property type="protein sequence ID" value="KFI88928.1"/>
    <property type="molecule type" value="Genomic_DNA"/>
</dbReference>
<keyword evidence="2" id="KW-0378">Hydrolase</keyword>
<dbReference type="AlphaFoldDB" id="A0A087D078"/>